<proteinExistence type="predicted"/>
<gene>
    <name evidence="1" type="ORF">AI2935V1_3230</name>
</gene>
<sequence length="200" mass="22068">MFIYTDLLRAALCCVSSQDDARKILRGVHITPTHIQATNGIAAVSMKHDAKTEMEGVFILHGDIPANAEGTVFQQIGSQWIAAHMDDYERPVGHNELELVEGNFPDLGKLLPTEQEPCAEFPPFAAELLALPYRMFGKEFASMPVNFKLFGPEKPCQVLFNVAVNSFYGDPVLVIMPMKSTVFELHPKVMQSKGGSTDEA</sequence>
<dbReference type="RefSeq" id="WP_230138040.1">
    <property type="nucleotide sequence ID" value="NZ_CAYEWG010000001.1"/>
</dbReference>
<name>A0AAD1TTX5_CITFR</name>
<reference evidence="1" key="1">
    <citation type="submission" date="2022-05" db="EMBL/GenBank/DDBJ databases">
        <authorList>
            <person name="Alioto T."/>
            <person name="Alioto T."/>
            <person name="Gomez Garrido J."/>
        </authorList>
    </citation>
    <scope>NUCLEOTIDE SEQUENCE</scope>
    <source>
        <strain evidence="1">112</strain>
    </source>
</reference>
<protein>
    <submittedName>
        <fullName evidence="1">Uncharacterized protein</fullName>
    </submittedName>
</protein>
<dbReference type="AlphaFoldDB" id="A0AAD1TTX5"/>
<accession>A0AAD1TTX5</accession>
<evidence type="ECO:0000313" key="1">
    <source>
        <dbReference type="EMBL" id="CAH6600571.1"/>
    </source>
</evidence>
<evidence type="ECO:0000313" key="2">
    <source>
        <dbReference type="Proteomes" id="UP000789647"/>
    </source>
</evidence>
<organism evidence="1 2">
    <name type="scientific">Citrobacter freundii</name>
    <dbReference type="NCBI Taxonomy" id="546"/>
    <lineage>
        <taxon>Bacteria</taxon>
        <taxon>Pseudomonadati</taxon>
        <taxon>Pseudomonadota</taxon>
        <taxon>Gammaproteobacteria</taxon>
        <taxon>Enterobacterales</taxon>
        <taxon>Enterobacteriaceae</taxon>
        <taxon>Citrobacter</taxon>
        <taxon>Citrobacter freundii complex</taxon>
    </lineage>
</organism>
<dbReference type="Proteomes" id="UP000789647">
    <property type="component" value="Chromosome"/>
</dbReference>
<dbReference type="EMBL" id="OW995941">
    <property type="protein sequence ID" value="CAH6600571.1"/>
    <property type="molecule type" value="Genomic_DNA"/>
</dbReference>